<reference evidence="2" key="1">
    <citation type="journal article" date="2019" name="Int. J. Syst. Evol. Microbiol.">
        <title>The Global Catalogue of Microorganisms (GCM) 10K type strain sequencing project: providing services to taxonomists for standard genome sequencing and annotation.</title>
        <authorList>
            <consortium name="The Broad Institute Genomics Platform"/>
            <consortium name="The Broad Institute Genome Sequencing Center for Infectious Disease"/>
            <person name="Wu L."/>
            <person name="Ma J."/>
        </authorList>
    </citation>
    <scope>NUCLEOTIDE SEQUENCE [LARGE SCALE GENOMIC DNA]</scope>
    <source>
        <strain evidence="2">JCM 3369</strain>
    </source>
</reference>
<evidence type="ECO:0000313" key="2">
    <source>
        <dbReference type="Proteomes" id="UP001597327"/>
    </source>
</evidence>
<dbReference type="RefSeq" id="WP_149891253.1">
    <property type="nucleotide sequence ID" value="NZ_JBHUFA010000001.1"/>
</dbReference>
<organism evidence="1 2">
    <name type="scientific">Roseibium aestuarii</name>
    <dbReference type="NCBI Taxonomy" id="2600299"/>
    <lineage>
        <taxon>Bacteria</taxon>
        <taxon>Pseudomonadati</taxon>
        <taxon>Pseudomonadota</taxon>
        <taxon>Alphaproteobacteria</taxon>
        <taxon>Hyphomicrobiales</taxon>
        <taxon>Stappiaceae</taxon>
        <taxon>Roseibium</taxon>
    </lineage>
</organism>
<protein>
    <recommendedName>
        <fullName evidence="3">HNH endonuclease</fullName>
    </recommendedName>
</protein>
<evidence type="ECO:0000313" key="1">
    <source>
        <dbReference type="EMBL" id="MFD1694956.1"/>
    </source>
</evidence>
<comment type="caution">
    <text evidence="1">The sequence shown here is derived from an EMBL/GenBank/DDBJ whole genome shotgun (WGS) entry which is preliminary data.</text>
</comment>
<dbReference type="Proteomes" id="UP001597327">
    <property type="component" value="Unassembled WGS sequence"/>
</dbReference>
<keyword evidence="2" id="KW-1185">Reference proteome</keyword>
<gene>
    <name evidence="1" type="ORF">ACFSC7_05470</name>
</gene>
<accession>A0ABW4JW20</accession>
<name>A0ABW4JW20_9HYPH</name>
<sequence length="152" mass="17146">MTGYYNGYSPRQRGKIAPAFRRLTGRPAPFEGEPCAICGDPDRAPNEWHAEDYSEPFDFTLTGTCPICKPCHSRLHKRFNALPGEWDLFCRHLASGGYGREFVALFSIAERMRLCADIAAGRSISLARGRDREALPAWWLKLTLDRESLEAP</sequence>
<dbReference type="EMBL" id="JBHUFA010000001">
    <property type="protein sequence ID" value="MFD1694956.1"/>
    <property type="molecule type" value="Genomic_DNA"/>
</dbReference>
<proteinExistence type="predicted"/>
<evidence type="ECO:0008006" key="3">
    <source>
        <dbReference type="Google" id="ProtNLM"/>
    </source>
</evidence>